<dbReference type="Gene3D" id="2.10.290.10">
    <property type="entry name" value="YfgJ-like"/>
    <property type="match status" value="1"/>
</dbReference>
<evidence type="ECO:0000313" key="2">
    <source>
        <dbReference type="EMBL" id="TBX38736.1"/>
    </source>
</evidence>
<organism evidence="2 3">
    <name type="scientific">Lactiplantibacillus paraplantarum</name>
    <dbReference type="NCBI Taxonomy" id="60520"/>
    <lineage>
        <taxon>Bacteria</taxon>
        <taxon>Bacillati</taxon>
        <taxon>Bacillota</taxon>
        <taxon>Bacilli</taxon>
        <taxon>Lactobacillales</taxon>
        <taxon>Lactobacillaceae</taxon>
        <taxon>Lactiplantibacillus</taxon>
    </lineage>
</organism>
<dbReference type="RefSeq" id="WP_131510396.1">
    <property type="nucleotide sequence ID" value="NZ_CP142835.1"/>
</dbReference>
<dbReference type="InterPro" id="IPR025874">
    <property type="entry name" value="DZR"/>
</dbReference>
<dbReference type="AlphaFoldDB" id="A0A4V2L1J0"/>
<feature type="domain" description="DZANK-type" evidence="1">
    <location>
        <begin position="151"/>
        <end position="194"/>
    </location>
</feature>
<name>A0A4V2L1J0_9LACO</name>
<evidence type="ECO:0000313" key="3">
    <source>
        <dbReference type="Proteomes" id="UP000292648"/>
    </source>
</evidence>
<dbReference type="Proteomes" id="UP000292648">
    <property type="component" value="Unassembled WGS sequence"/>
</dbReference>
<protein>
    <submittedName>
        <fullName evidence="2">Zinc-ribbon domain-containing protein</fullName>
    </submittedName>
</protein>
<dbReference type="InterPro" id="IPR029037">
    <property type="entry name" value="DUF1407/YfgJ-like_sf"/>
</dbReference>
<gene>
    <name evidence="2" type="ORF">EUZ87_13105</name>
</gene>
<accession>A0A4V2L1J0</accession>
<proteinExistence type="predicted"/>
<evidence type="ECO:0000259" key="1">
    <source>
        <dbReference type="Pfam" id="PF12773"/>
    </source>
</evidence>
<sequence>MADSKIFKLSNGLDVEKIGQAVQNWLREKKQLHAEGVRTNEGYLVQAKQEDSWKKVVGMDAAIQVQIFSAGEDQVMVNVGSGKWVDKAGAATIGMVAFAPLAVTAAIGAWNQKKLPEELFVYIEQFIISGGKSVTVSMAASQSVHDGEILCPNCKAVNAKDAKFCVSCGTKLGKECPNCHEQVGLNTKFCPNCGTDLNPKPQEVTCPDCQQVTSADAKFCPNCGHAFN</sequence>
<dbReference type="EMBL" id="SEHH01000108">
    <property type="protein sequence ID" value="TBX38736.1"/>
    <property type="molecule type" value="Genomic_DNA"/>
</dbReference>
<dbReference type="Pfam" id="PF12773">
    <property type="entry name" value="DZR"/>
    <property type="match status" value="1"/>
</dbReference>
<comment type="caution">
    <text evidence="2">The sequence shown here is derived from an EMBL/GenBank/DDBJ whole genome shotgun (WGS) entry which is preliminary data.</text>
</comment>
<reference evidence="2 3" key="1">
    <citation type="submission" date="2019-01" db="EMBL/GenBank/DDBJ databases">
        <title>Draft genome sequence of Lactobacillus paraplantarum OSY-TC318, a Producer of the novel lantibiotic Paraplantaracin TC318.</title>
        <authorList>
            <person name="Hussein W.E."/>
            <person name="Huang E."/>
            <person name="Yousef A.E."/>
        </authorList>
    </citation>
    <scope>NUCLEOTIDE SEQUENCE [LARGE SCALE GENOMIC DNA]</scope>
    <source>
        <strain evidence="2 3">OSY-TC318</strain>
    </source>
</reference>